<evidence type="ECO:0000313" key="2">
    <source>
        <dbReference type="Proteomes" id="UP000005239"/>
    </source>
</evidence>
<sequence>MENKLLSLSFAGDVSRGIAARIHETIGSCTWKINPSSKSPVKVFDADGLMVGRVDRTHSPPNPHTFDHLHYANEAGKKLSKGERYRLNKRLRVNADVATGVAYALKTVGDVKTGASIGGGWYGGLGGATAGATVGSAVPIVGIFVGGLIGVIAGSIYGSNVTEGVAGTLGNC</sequence>
<evidence type="ECO:0008006" key="3">
    <source>
        <dbReference type="Google" id="ProtNLM"/>
    </source>
</evidence>
<keyword evidence="2" id="KW-1185">Reference proteome</keyword>
<name>A0A8R1URN0_PRIPA</name>
<dbReference type="AlphaFoldDB" id="A0A8R1URN0"/>
<dbReference type="EnsemblMetazoa" id="PPA38996.1">
    <property type="protein sequence ID" value="PPA38996.1"/>
    <property type="gene ID" value="WBGene00277365"/>
</dbReference>
<reference evidence="1" key="2">
    <citation type="submission" date="2022-06" db="UniProtKB">
        <authorList>
            <consortium name="EnsemblMetazoa"/>
        </authorList>
    </citation>
    <scope>IDENTIFICATION</scope>
    <source>
        <strain evidence="1">PS312</strain>
    </source>
</reference>
<gene>
    <name evidence="1" type="primary">WBGene00277365</name>
</gene>
<proteinExistence type="predicted"/>
<accession>A0A8R1URN0</accession>
<reference evidence="2" key="1">
    <citation type="journal article" date="2008" name="Nat. Genet.">
        <title>The Pristionchus pacificus genome provides a unique perspective on nematode lifestyle and parasitism.</title>
        <authorList>
            <person name="Dieterich C."/>
            <person name="Clifton S.W."/>
            <person name="Schuster L.N."/>
            <person name="Chinwalla A."/>
            <person name="Delehaunty K."/>
            <person name="Dinkelacker I."/>
            <person name="Fulton L."/>
            <person name="Fulton R."/>
            <person name="Godfrey J."/>
            <person name="Minx P."/>
            <person name="Mitreva M."/>
            <person name="Roeseler W."/>
            <person name="Tian H."/>
            <person name="Witte H."/>
            <person name="Yang S.P."/>
            <person name="Wilson R.K."/>
            <person name="Sommer R.J."/>
        </authorList>
    </citation>
    <scope>NUCLEOTIDE SEQUENCE [LARGE SCALE GENOMIC DNA]</scope>
    <source>
        <strain evidence="2">PS312</strain>
    </source>
</reference>
<organism evidence="1 2">
    <name type="scientific">Pristionchus pacificus</name>
    <name type="common">Parasitic nematode worm</name>
    <dbReference type="NCBI Taxonomy" id="54126"/>
    <lineage>
        <taxon>Eukaryota</taxon>
        <taxon>Metazoa</taxon>
        <taxon>Ecdysozoa</taxon>
        <taxon>Nematoda</taxon>
        <taxon>Chromadorea</taxon>
        <taxon>Rhabditida</taxon>
        <taxon>Rhabditina</taxon>
        <taxon>Diplogasteromorpha</taxon>
        <taxon>Diplogasteroidea</taxon>
        <taxon>Neodiplogasteridae</taxon>
        <taxon>Pristionchus</taxon>
    </lineage>
</organism>
<protein>
    <recommendedName>
        <fullName evidence="3">Glycine zipper domain-containing protein</fullName>
    </recommendedName>
</protein>
<evidence type="ECO:0000313" key="1">
    <source>
        <dbReference type="EnsemblMetazoa" id="PPA38996.1"/>
    </source>
</evidence>
<dbReference type="Proteomes" id="UP000005239">
    <property type="component" value="Unassembled WGS sequence"/>
</dbReference>